<comment type="caution">
    <text evidence="1">The sequence shown here is derived from an EMBL/GenBank/DDBJ whole genome shotgun (WGS) entry which is preliminary data.</text>
</comment>
<dbReference type="AlphaFoldDB" id="A0AAN9MV45"/>
<evidence type="ECO:0000313" key="1">
    <source>
        <dbReference type="EMBL" id="KAK7358148.1"/>
    </source>
</evidence>
<organism evidence="1 2">
    <name type="scientific">Canavalia gladiata</name>
    <name type="common">Sword bean</name>
    <name type="synonym">Dolichos gladiatus</name>
    <dbReference type="NCBI Taxonomy" id="3824"/>
    <lineage>
        <taxon>Eukaryota</taxon>
        <taxon>Viridiplantae</taxon>
        <taxon>Streptophyta</taxon>
        <taxon>Embryophyta</taxon>
        <taxon>Tracheophyta</taxon>
        <taxon>Spermatophyta</taxon>
        <taxon>Magnoliopsida</taxon>
        <taxon>eudicotyledons</taxon>
        <taxon>Gunneridae</taxon>
        <taxon>Pentapetalae</taxon>
        <taxon>rosids</taxon>
        <taxon>fabids</taxon>
        <taxon>Fabales</taxon>
        <taxon>Fabaceae</taxon>
        <taxon>Papilionoideae</taxon>
        <taxon>50 kb inversion clade</taxon>
        <taxon>NPAAA clade</taxon>
        <taxon>indigoferoid/millettioid clade</taxon>
        <taxon>Phaseoleae</taxon>
        <taxon>Canavalia</taxon>
    </lineage>
</organism>
<reference evidence="1 2" key="1">
    <citation type="submission" date="2024-01" db="EMBL/GenBank/DDBJ databases">
        <title>The genomes of 5 underutilized Papilionoideae crops provide insights into root nodulation and disease resistanc.</title>
        <authorList>
            <person name="Jiang F."/>
        </authorList>
    </citation>
    <scope>NUCLEOTIDE SEQUENCE [LARGE SCALE GENOMIC DNA]</scope>
    <source>
        <strain evidence="1">LVBAO_FW01</strain>
        <tissue evidence="1">Leaves</tissue>
    </source>
</reference>
<name>A0AAN9MV45_CANGL</name>
<keyword evidence="2" id="KW-1185">Reference proteome</keyword>
<protein>
    <submittedName>
        <fullName evidence="1">Uncharacterized protein</fullName>
    </submittedName>
</protein>
<dbReference type="EMBL" id="JAYMYQ010000001">
    <property type="protein sequence ID" value="KAK7358148.1"/>
    <property type="molecule type" value="Genomic_DNA"/>
</dbReference>
<evidence type="ECO:0000313" key="2">
    <source>
        <dbReference type="Proteomes" id="UP001367508"/>
    </source>
</evidence>
<gene>
    <name evidence="1" type="ORF">VNO77_00069</name>
</gene>
<proteinExistence type="predicted"/>
<dbReference type="Proteomes" id="UP001367508">
    <property type="component" value="Unassembled WGS sequence"/>
</dbReference>
<sequence length="78" mass="8899">MKQEQSTVPVTVIELRLLAWAEPRYVCSFETFWVTRGSGNPYQLGVAITVRFVLGYRYFDKLPIQGDAGFQLPPDDDT</sequence>
<accession>A0AAN9MV45</accession>